<feature type="transmembrane region" description="Helical" evidence="6">
    <location>
        <begin position="70"/>
        <end position="86"/>
    </location>
</feature>
<dbReference type="OrthoDB" id="28755at2759"/>
<feature type="transmembrane region" description="Helical" evidence="6">
    <location>
        <begin position="508"/>
        <end position="530"/>
    </location>
</feature>
<keyword evidence="2" id="KW-0813">Transport</keyword>
<dbReference type="GO" id="GO:0016020">
    <property type="term" value="C:membrane"/>
    <property type="evidence" value="ECO:0007669"/>
    <property type="project" value="UniProtKB-SubCell"/>
</dbReference>
<feature type="transmembrane region" description="Helical" evidence="6">
    <location>
        <begin position="282"/>
        <end position="300"/>
    </location>
</feature>
<comment type="caution">
    <text evidence="7">The sequence shown here is derived from an EMBL/GenBank/DDBJ whole genome shotgun (WGS) entry which is preliminary data.</text>
</comment>
<accession>A0A482VGG7</accession>
<dbReference type="PANTHER" id="PTHR19432">
    <property type="entry name" value="SUGAR TRANSPORTER"/>
    <property type="match status" value="1"/>
</dbReference>
<protein>
    <submittedName>
        <fullName evidence="7">Proton-associated sugar transporter A-like</fullName>
    </submittedName>
</protein>
<evidence type="ECO:0000313" key="7">
    <source>
        <dbReference type="EMBL" id="RZC31844.1"/>
    </source>
</evidence>
<evidence type="ECO:0000256" key="5">
    <source>
        <dbReference type="ARBA" id="ARBA00023136"/>
    </source>
</evidence>
<dbReference type="AlphaFoldDB" id="A0A482VGG7"/>
<feature type="transmembrane region" description="Helical" evidence="6">
    <location>
        <begin position="242"/>
        <end position="262"/>
    </location>
</feature>
<evidence type="ECO:0000256" key="2">
    <source>
        <dbReference type="ARBA" id="ARBA00022448"/>
    </source>
</evidence>
<feature type="transmembrane region" description="Helical" evidence="6">
    <location>
        <begin position="559"/>
        <end position="581"/>
    </location>
</feature>
<dbReference type="PANTHER" id="PTHR19432:SF35">
    <property type="entry name" value="SOLUTE CARRIER FAMILY 45 MEMBER 3 ISOFORM X1"/>
    <property type="match status" value="1"/>
</dbReference>
<evidence type="ECO:0000256" key="6">
    <source>
        <dbReference type="SAM" id="Phobius"/>
    </source>
</evidence>
<evidence type="ECO:0000313" key="8">
    <source>
        <dbReference type="Proteomes" id="UP000292052"/>
    </source>
</evidence>
<reference evidence="7 8" key="1">
    <citation type="submission" date="2017-03" db="EMBL/GenBank/DDBJ databases">
        <title>Genome of the blue death feigning beetle - Asbolus verrucosus.</title>
        <authorList>
            <person name="Rider S.D."/>
        </authorList>
    </citation>
    <scope>NUCLEOTIDE SEQUENCE [LARGE SCALE GENOMIC DNA]</scope>
    <source>
        <strain evidence="7">Butters</strain>
        <tissue evidence="7">Head and leg muscle</tissue>
    </source>
</reference>
<feature type="transmembrane region" description="Helical" evidence="6">
    <location>
        <begin position="587"/>
        <end position="611"/>
    </location>
</feature>
<feature type="transmembrane region" description="Helical" evidence="6">
    <location>
        <begin position="139"/>
        <end position="156"/>
    </location>
</feature>
<keyword evidence="7" id="KW-0762">Sugar transport</keyword>
<keyword evidence="5 6" id="KW-0472">Membrane</keyword>
<keyword evidence="8" id="KW-1185">Reference proteome</keyword>
<keyword evidence="3 6" id="KW-0812">Transmembrane</keyword>
<comment type="subcellular location">
    <subcellularLocation>
        <location evidence="1">Membrane</location>
        <topology evidence="1">Multi-pass membrane protein</topology>
    </subcellularLocation>
</comment>
<dbReference type="Proteomes" id="UP000292052">
    <property type="component" value="Unassembled WGS sequence"/>
</dbReference>
<dbReference type="CDD" id="cd17313">
    <property type="entry name" value="MFS_SLC45_SUC"/>
    <property type="match status" value="1"/>
</dbReference>
<feature type="transmembrane region" description="Helical" evidence="6">
    <location>
        <begin position="484"/>
        <end position="502"/>
    </location>
</feature>
<organism evidence="7 8">
    <name type="scientific">Asbolus verrucosus</name>
    <name type="common">Desert ironclad beetle</name>
    <dbReference type="NCBI Taxonomy" id="1661398"/>
    <lineage>
        <taxon>Eukaryota</taxon>
        <taxon>Metazoa</taxon>
        <taxon>Ecdysozoa</taxon>
        <taxon>Arthropoda</taxon>
        <taxon>Hexapoda</taxon>
        <taxon>Insecta</taxon>
        <taxon>Pterygota</taxon>
        <taxon>Neoptera</taxon>
        <taxon>Endopterygota</taxon>
        <taxon>Coleoptera</taxon>
        <taxon>Polyphaga</taxon>
        <taxon>Cucujiformia</taxon>
        <taxon>Tenebrionidae</taxon>
        <taxon>Pimeliinae</taxon>
        <taxon>Asbolus</taxon>
    </lineage>
</organism>
<name>A0A482VGG7_ASBVE</name>
<evidence type="ECO:0000256" key="1">
    <source>
        <dbReference type="ARBA" id="ARBA00004141"/>
    </source>
</evidence>
<dbReference type="InterPro" id="IPR036259">
    <property type="entry name" value="MFS_trans_sf"/>
</dbReference>
<keyword evidence="4 6" id="KW-1133">Transmembrane helix</keyword>
<dbReference type="Gene3D" id="1.20.1250.20">
    <property type="entry name" value="MFS general substrate transporter like domains"/>
    <property type="match status" value="2"/>
</dbReference>
<proteinExistence type="predicted"/>
<gene>
    <name evidence="7" type="ORF">BDFB_001593</name>
</gene>
<sequence length="613" mass="68132">MGTEKLHQYEGILGRLHTIRTNFKDRWNEWKERNPGTLTELFKRKYFPTNENSASEDFSHIYRRKTRPELIRISAAVMGIEFSYSAETAFVSPTLLKIGVEHKHMTLVWALSPLIGFFLTPILGSLSDRCHLRLGRRRPFIFAMSLGVLLGLVLVPNGERLGYALGDDEPPTGDAIAHRPTFLSTDQDQNLTWVENETYNNSHPWGVFFTVLGTVLLDFDADACQSPARAYLLDVTVPEDHARGLSTFTIMAGLGGFLGYALGGINWDATPLGLLLGGHVRAVFTLTTLIFIVCVSYTVTSFKEMPLHVLELKSTFAESDRESDEINSDSGPNYGSLDIKIEETTSHYISIHDNIDDGISKQPRKSIVPSPNASLSIYLKSIIHMPKSIKILCVTNLFCWMAHVCYSLYFTDFVGEAVFKGNPTVRYNNNKNTRFDGLDGNHDRELYESGVRFGCWGMSMYSLSCACYSMIIETLIKKYGAKRVYVGGLLVYSTGMFLMAITKHKIGVILFSWTAGVMYSTLFTMPYLLVAHYHAKGTFGATESKDKTCQQIRGLGTDVAIVSSMVFLAQFILSMCMGYIVNAVGTTTAVVSVASCLAFCGAISATQVVYLDL</sequence>
<dbReference type="GO" id="GO:0008506">
    <property type="term" value="F:sucrose:proton symporter activity"/>
    <property type="evidence" value="ECO:0007669"/>
    <property type="project" value="TreeGrafter"/>
</dbReference>
<evidence type="ECO:0000256" key="3">
    <source>
        <dbReference type="ARBA" id="ARBA00022692"/>
    </source>
</evidence>
<dbReference type="EMBL" id="QDEB01101982">
    <property type="protein sequence ID" value="RZC31844.1"/>
    <property type="molecule type" value="Genomic_DNA"/>
</dbReference>
<dbReference type="SUPFAM" id="SSF103473">
    <property type="entry name" value="MFS general substrate transporter"/>
    <property type="match status" value="1"/>
</dbReference>
<dbReference type="STRING" id="1661398.A0A482VGG7"/>
<feature type="transmembrane region" description="Helical" evidence="6">
    <location>
        <begin position="106"/>
        <end position="127"/>
    </location>
</feature>
<evidence type="ECO:0000256" key="4">
    <source>
        <dbReference type="ARBA" id="ARBA00022989"/>
    </source>
</evidence>